<sequence>MPYATVADIRELLKTITITATTRMTEAELIRHISDVEAVLDARLFDFYAVPITGIRALRIMNTISKYKTAATVLDILMGATGQETVEPTIKRWHKLADDLVEELKNRATDLSDAGGREATGLAITGRREPTFRIDEKF</sequence>
<accession>A0A9E2BFE1</accession>
<organism evidence="1 2">
    <name type="scientific">Psychracetigena formicireducens</name>
    <dbReference type="NCBI Taxonomy" id="2986056"/>
    <lineage>
        <taxon>Bacteria</taxon>
        <taxon>Bacillati</taxon>
        <taxon>Candidatus Lithacetigenota</taxon>
        <taxon>Candidatus Psychracetigena</taxon>
    </lineage>
</organism>
<dbReference type="EMBL" id="QLTW01000013">
    <property type="protein sequence ID" value="MBT9144603.1"/>
    <property type="molecule type" value="Genomic_DNA"/>
</dbReference>
<reference evidence="1 2" key="1">
    <citation type="journal article" date="2021" name="bioRxiv">
        <title>Unique metabolic strategies in Hadean analogues reveal hints for primordial physiology.</title>
        <authorList>
            <person name="Nobu M.K."/>
            <person name="Nakai R."/>
            <person name="Tamazawa S."/>
            <person name="Mori H."/>
            <person name="Toyoda A."/>
            <person name="Ijiri A."/>
            <person name="Suzuki S."/>
            <person name="Kurokawa K."/>
            <person name="Kamagata Y."/>
            <person name="Tamaki H."/>
        </authorList>
    </citation>
    <scope>NUCLEOTIDE SEQUENCE [LARGE SCALE GENOMIC DNA]</scope>
    <source>
        <strain evidence="1">BS525</strain>
    </source>
</reference>
<comment type="caution">
    <text evidence="1">The sequence shown here is derived from an EMBL/GenBank/DDBJ whole genome shotgun (WGS) entry which is preliminary data.</text>
</comment>
<evidence type="ECO:0000313" key="2">
    <source>
        <dbReference type="Proteomes" id="UP000811545"/>
    </source>
</evidence>
<dbReference type="AlphaFoldDB" id="A0A9E2BFE1"/>
<name>A0A9E2BFE1_PSYF1</name>
<protein>
    <submittedName>
        <fullName evidence="1">Uncharacterized protein</fullName>
    </submittedName>
</protein>
<proteinExistence type="predicted"/>
<evidence type="ECO:0000313" key="1">
    <source>
        <dbReference type="EMBL" id="MBT9144603.1"/>
    </source>
</evidence>
<dbReference type="Proteomes" id="UP000811545">
    <property type="component" value="Unassembled WGS sequence"/>
</dbReference>
<gene>
    <name evidence="1" type="ORF">DDT42_00445</name>
</gene>